<keyword evidence="2" id="KW-1185">Reference proteome</keyword>
<protein>
    <submittedName>
        <fullName evidence="1">10_t:CDS:1</fullName>
    </submittedName>
</protein>
<dbReference type="AlphaFoldDB" id="A0A9N9BQT0"/>
<gene>
    <name evidence="1" type="ORF">FMOSSE_LOCUS7647</name>
</gene>
<accession>A0A9N9BQT0</accession>
<proteinExistence type="predicted"/>
<dbReference type="Proteomes" id="UP000789375">
    <property type="component" value="Unassembled WGS sequence"/>
</dbReference>
<evidence type="ECO:0000313" key="2">
    <source>
        <dbReference type="Proteomes" id="UP000789375"/>
    </source>
</evidence>
<sequence>MDDKWRLPSGRFVEDVLYNWAVTQRSETLAHSFILDTDCQEVIDLFSLEEKEIIMNTDKKSFSDVKDGVKKYIMKYHKILKKQELENGSSSASKIRKNKKRKIGETVIRGRKIDLLLKLCNSSKEILAEEVARTGDIHDTKYLEDRMKLLKLTKDMLDLIIESLPPTTIENYRSLCMFGIQLFSKYYLYDGSPRVVVSRLTKKANLEAPIYIEGLCDLILSIITVLELKNAIREILKIIEKIESDELETQVFRKNIIGVRLPFAETTPTPRLSLKTNK</sequence>
<comment type="caution">
    <text evidence="1">The sequence shown here is derived from an EMBL/GenBank/DDBJ whole genome shotgun (WGS) entry which is preliminary data.</text>
</comment>
<name>A0A9N9BQT0_FUNMO</name>
<reference evidence="1" key="1">
    <citation type="submission" date="2021-06" db="EMBL/GenBank/DDBJ databases">
        <authorList>
            <person name="Kallberg Y."/>
            <person name="Tangrot J."/>
            <person name="Rosling A."/>
        </authorList>
    </citation>
    <scope>NUCLEOTIDE SEQUENCE</scope>
    <source>
        <strain evidence="1">87-6 pot B 2015</strain>
    </source>
</reference>
<organism evidence="1 2">
    <name type="scientific">Funneliformis mosseae</name>
    <name type="common">Endomycorrhizal fungus</name>
    <name type="synonym">Glomus mosseae</name>
    <dbReference type="NCBI Taxonomy" id="27381"/>
    <lineage>
        <taxon>Eukaryota</taxon>
        <taxon>Fungi</taxon>
        <taxon>Fungi incertae sedis</taxon>
        <taxon>Mucoromycota</taxon>
        <taxon>Glomeromycotina</taxon>
        <taxon>Glomeromycetes</taxon>
        <taxon>Glomerales</taxon>
        <taxon>Glomeraceae</taxon>
        <taxon>Funneliformis</taxon>
    </lineage>
</organism>
<evidence type="ECO:0000313" key="1">
    <source>
        <dbReference type="EMBL" id="CAG8574909.1"/>
    </source>
</evidence>
<dbReference type="EMBL" id="CAJVPP010001832">
    <property type="protein sequence ID" value="CAG8574909.1"/>
    <property type="molecule type" value="Genomic_DNA"/>
</dbReference>